<name>A0A1C4EHS0_9BACT</name>
<sequence length="523" mass="56560">MNMNLSPIINTVAGKLQGKAENDCFNFKGIPYGESTGGVNRFKPPVPKAPWQGVLEAVNYGNSAPQGILKMGGANAAAKVDNAEVNGVIQAMLDLAGLSAIPVQFDEDCLYLNVFTSGTDNKKRPVMVWLHGGGFSVGSSASVAFDGSFLCKKEGVVVVTLNHRLGAAGFLNLGEFDEAFADAANAGMLDIVLALKWVQQHIAAFGGDPGNVTIFGQSGGGRKVSVLMAMPEAQGLFHKAIVQSGSAERIIPLAASKKVSQLVADKLGITKDNASKFQELPLYEIFKVVSEVEFPVNNFSSVVAPAVDGRNVLTDPFYPKAPADSANIPLLIGTDLNEMTTFLIGNPLWLNYSEEQARQHAARVVKVGDKAYSFYKQLLPDASPAYVLEAVLSDATYWYGSVVTAESKSKQQAAPVFMYRMDYQSSALGKCLKSPHGIEIPFVFGNTEFGEEILAKGPSRDRLTAVMSNAWANFARSGNPSSAQLQWPAYTTTDRKTMIFNDPIELVNDPEHERRMFWEANYF</sequence>
<evidence type="ECO:0000256" key="4">
    <source>
        <dbReference type="RuleBase" id="RU361235"/>
    </source>
</evidence>
<keyword evidence="7" id="KW-1185">Reference proteome</keyword>
<dbReference type="Pfam" id="PF00135">
    <property type="entry name" value="COesterase"/>
    <property type="match status" value="1"/>
</dbReference>
<dbReference type="OrthoDB" id="9775851at2"/>
<dbReference type="InterPro" id="IPR050309">
    <property type="entry name" value="Type-B_Carboxylest/Lipase"/>
</dbReference>
<dbReference type="EMBL" id="FMAR01000008">
    <property type="protein sequence ID" value="SCC43115.1"/>
    <property type="molecule type" value="Genomic_DNA"/>
</dbReference>
<dbReference type="InterPro" id="IPR029058">
    <property type="entry name" value="AB_hydrolase_fold"/>
</dbReference>
<dbReference type="InterPro" id="IPR000997">
    <property type="entry name" value="Cholinesterase"/>
</dbReference>
<gene>
    <name evidence="6" type="ORF">GA0116948_108123</name>
</gene>
<dbReference type="PROSITE" id="PS00122">
    <property type="entry name" value="CARBOXYLESTERASE_B_1"/>
    <property type="match status" value="1"/>
</dbReference>
<evidence type="ECO:0000256" key="1">
    <source>
        <dbReference type="ARBA" id="ARBA00005964"/>
    </source>
</evidence>
<dbReference type="PRINTS" id="PR00878">
    <property type="entry name" value="CHOLNESTRASE"/>
</dbReference>
<protein>
    <recommendedName>
        <fullName evidence="4">Carboxylic ester hydrolase</fullName>
        <ecNumber evidence="4">3.1.1.-</ecNumber>
    </recommendedName>
</protein>
<organism evidence="6 7">
    <name type="scientific">Chitinophaga costaii</name>
    <dbReference type="NCBI Taxonomy" id="1335309"/>
    <lineage>
        <taxon>Bacteria</taxon>
        <taxon>Pseudomonadati</taxon>
        <taxon>Bacteroidota</taxon>
        <taxon>Chitinophagia</taxon>
        <taxon>Chitinophagales</taxon>
        <taxon>Chitinophagaceae</taxon>
        <taxon>Chitinophaga</taxon>
    </lineage>
</organism>
<evidence type="ECO:0000313" key="7">
    <source>
        <dbReference type="Proteomes" id="UP000242818"/>
    </source>
</evidence>
<comment type="similarity">
    <text evidence="1 4">Belongs to the type-B carboxylesterase/lipase family.</text>
</comment>
<dbReference type="ESTHER" id="9bact-a0a1c4ehs0">
    <property type="family name" value="Carb_B_Bacteria"/>
</dbReference>
<proteinExistence type="inferred from homology"/>
<dbReference type="InterPro" id="IPR019826">
    <property type="entry name" value="Carboxylesterase_B_AS"/>
</dbReference>
<feature type="active site" description="Charge relay system" evidence="3">
    <location>
        <position position="338"/>
    </location>
</feature>
<dbReference type="InterPro" id="IPR002018">
    <property type="entry name" value="CarbesteraseB"/>
</dbReference>
<dbReference type="PANTHER" id="PTHR11559">
    <property type="entry name" value="CARBOXYLESTERASE"/>
    <property type="match status" value="1"/>
</dbReference>
<feature type="domain" description="Carboxylesterase type B" evidence="5">
    <location>
        <begin position="6"/>
        <end position="515"/>
    </location>
</feature>
<dbReference type="SUPFAM" id="SSF53474">
    <property type="entry name" value="alpha/beta-Hydrolases"/>
    <property type="match status" value="1"/>
</dbReference>
<feature type="active site" description="Charge relay system" evidence="3">
    <location>
        <position position="436"/>
    </location>
</feature>
<evidence type="ECO:0000259" key="5">
    <source>
        <dbReference type="Pfam" id="PF00135"/>
    </source>
</evidence>
<evidence type="ECO:0000313" key="6">
    <source>
        <dbReference type="EMBL" id="SCC43115.1"/>
    </source>
</evidence>
<evidence type="ECO:0000256" key="2">
    <source>
        <dbReference type="ARBA" id="ARBA00022801"/>
    </source>
</evidence>
<dbReference type="EC" id="3.1.1.-" evidence="4"/>
<dbReference type="Proteomes" id="UP000242818">
    <property type="component" value="Unassembled WGS sequence"/>
</dbReference>
<feature type="active site" description="Acyl-ester intermediate" evidence="3">
    <location>
        <position position="218"/>
    </location>
</feature>
<dbReference type="RefSeq" id="WP_089712752.1">
    <property type="nucleotide sequence ID" value="NZ_FMAR01000008.1"/>
</dbReference>
<keyword evidence="2 4" id="KW-0378">Hydrolase</keyword>
<dbReference type="STRING" id="1335309.GA0116948_108123"/>
<accession>A0A1C4EHS0</accession>
<evidence type="ECO:0000256" key="3">
    <source>
        <dbReference type="PIRSR" id="PIRSR600997-1"/>
    </source>
</evidence>
<dbReference type="Gene3D" id="3.40.50.1820">
    <property type="entry name" value="alpha/beta hydrolase"/>
    <property type="match status" value="1"/>
</dbReference>
<dbReference type="GO" id="GO:0004104">
    <property type="term" value="F:cholinesterase activity"/>
    <property type="evidence" value="ECO:0007669"/>
    <property type="project" value="InterPro"/>
</dbReference>
<reference evidence="6 7" key="1">
    <citation type="submission" date="2016-08" db="EMBL/GenBank/DDBJ databases">
        <authorList>
            <person name="Seilhamer J.J."/>
        </authorList>
    </citation>
    <scope>NUCLEOTIDE SEQUENCE [LARGE SCALE GENOMIC DNA]</scope>
    <source>
        <strain evidence="6 7">A37T2</strain>
    </source>
</reference>
<dbReference type="AlphaFoldDB" id="A0A1C4EHS0"/>